<dbReference type="InterPro" id="IPR013901">
    <property type="entry name" value="Anthrone_oxy"/>
</dbReference>
<organism evidence="2 3">
    <name type="scientific">Pseudonocardia kongjuensis</name>
    <dbReference type="NCBI Taxonomy" id="102227"/>
    <lineage>
        <taxon>Bacteria</taxon>
        <taxon>Bacillati</taxon>
        <taxon>Actinomycetota</taxon>
        <taxon>Actinomycetes</taxon>
        <taxon>Pseudonocardiales</taxon>
        <taxon>Pseudonocardiaceae</taxon>
        <taxon>Pseudonocardia</taxon>
    </lineage>
</organism>
<comment type="caution">
    <text evidence="2">The sequence shown here is derived from an EMBL/GenBank/DDBJ whole genome shotgun (WGS) entry which is preliminary data.</text>
</comment>
<evidence type="ECO:0000313" key="2">
    <source>
        <dbReference type="EMBL" id="GAA1397251.1"/>
    </source>
</evidence>
<dbReference type="Proteomes" id="UP001501414">
    <property type="component" value="Unassembled WGS sequence"/>
</dbReference>
<accession>A0ABP4IRN9</accession>
<feature type="compositionally biased region" description="Basic and acidic residues" evidence="1">
    <location>
        <begin position="42"/>
        <end position="52"/>
    </location>
</feature>
<feature type="region of interest" description="Disordered" evidence="1">
    <location>
        <begin position="42"/>
        <end position="61"/>
    </location>
</feature>
<protein>
    <recommendedName>
        <fullName evidence="4">DUF1772 domain-containing protein</fullName>
    </recommendedName>
</protein>
<keyword evidence="3" id="KW-1185">Reference proteome</keyword>
<reference evidence="3" key="1">
    <citation type="journal article" date="2019" name="Int. J. Syst. Evol. Microbiol.">
        <title>The Global Catalogue of Microorganisms (GCM) 10K type strain sequencing project: providing services to taxonomists for standard genome sequencing and annotation.</title>
        <authorList>
            <consortium name="The Broad Institute Genomics Platform"/>
            <consortium name="The Broad Institute Genome Sequencing Center for Infectious Disease"/>
            <person name="Wu L."/>
            <person name="Ma J."/>
        </authorList>
    </citation>
    <scope>NUCLEOTIDE SEQUENCE [LARGE SCALE GENOMIC DNA]</scope>
    <source>
        <strain evidence="3">JCM 11896</strain>
    </source>
</reference>
<dbReference type="EMBL" id="BAAAJK010000034">
    <property type="protein sequence ID" value="GAA1397251.1"/>
    <property type="molecule type" value="Genomic_DNA"/>
</dbReference>
<evidence type="ECO:0008006" key="4">
    <source>
        <dbReference type="Google" id="ProtNLM"/>
    </source>
</evidence>
<proteinExistence type="predicted"/>
<evidence type="ECO:0000256" key="1">
    <source>
        <dbReference type="SAM" id="MobiDB-lite"/>
    </source>
</evidence>
<evidence type="ECO:0000313" key="3">
    <source>
        <dbReference type="Proteomes" id="UP001501414"/>
    </source>
</evidence>
<name>A0ABP4IRN9_9PSEU</name>
<dbReference type="Pfam" id="PF08592">
    <property type="entry name" value="Anthrone_oxy"/>
    <property type="match status" value="1"/>
</dbReference>
<sequence length="171" mass="17885">MITPEPAGEPSRPALALARLTHAQWLAVNLYEAVVRMPERLADEHDRADRPPGRGPLRRGSPAHYHVPAIPLVLGSAVAAAGTGPGSPGARRAALVAAGSSLVATVLSGYLVRTVNLRLLGDGPPIAADERERLLARWDKVNGVRLVLLAVATAGFEYAGRADQDSSAPAE</sequence>
<gene>
    <name evidence="2" type="ORF">GCM10009613_49620</name>
</gene>
<dbReference type="RefSeq" id="WP_344026638.1">
    <property type="nucleotide sequence ID" value="NZ_BAAAJK010000034.1"/>
</dbReference>